<dbReference type="Proteomes" id="UP000799779">
    <property type="component" value="Unassembled WGS sequence"/>
</dbReference>
<evidence type="ECO:0000313" key="1">
    <source>
        <dbReference type="EMBL" id="KAF2007399.1"/>
    </source>
</evidence>
<reference evidence="1" key="1">
    <citation type="journal article" date="2020" name="Stud. Mycol.">
        <title>101 Dothideomycetes genomes: a test case for predicting lifestyles and emergence of pathogens.</title>
        <authorList>
            <person name="Haridas S."/>
            <person name="Albert R."/>
            <person name="Binder M."/>
            <person name="Bloem J."/>
            <person name="Labutti K."/>
            <person name="Salamov A."/>
            <person name="Andreopoulos B."/>
            <person name="Baker S."/>
            <person name="Barry K."/>
            <person name="Bills G."/>
            <person name="Bluhm B."/>
            <person name="Cannon C."/>
            <person name="Castanera R."/>
            <person name="Culley D."/>
            <person name="Daum C."/>
            <person name="Ezra D."/>
            <person name="Gonzalez J."/>
            <person name="Henrissat B."/>
            <person name="Kuo A."/>
            <person name="Liang C."/>
            <person name="Lipzen A."/>
            <person name="Lutzoni F."/>
            <person name="Magnuson J."/>
            <person name="Mondo S."/>
            <person name="Nolan M."/>
            <person name="Ohm R."/>
            <person name="Pangilinan J."/>
            <person name="Park H.-J."/>
            <person name="Ramirez L."/>
            <person name="Alfaro M."/>
            <person name="Sun H."/>
            <person name="Tritt A."/>
            <person name="Yoshinaga Y."/>
            <person name="Zwiers L.-H."/>
            <person name="Turgeon B."/>
            <person name="Goodwin S."/>
            <person name="Spatafora J."/>
            <person name="Crous P."/>
            <person name="Grigoriev I."/>
        </authorList>
    </citation>
    <scope>NUCLEOTIDE SEQUENCE</scope>
    <source>
        <strain evidence="1">CBS 123094</strain>
    </source>
</reference>
<name>A0A6A5X3A3_9PLEO</name>
<organism evidence="1 2">
    <name type="scientific">Amniculicola lignicola CBS 123094</name>
    <dbReference type="NCBI Taxonomy" id="1392246"/>
    <lineage>
        <taxon>Eukaryota</taxon>
        <taxon>Fungi</taxon>
        <taxon>Dikarya</taxon>
        <taxon>Ascomycota</taxon>
        <taxon>Pezizomycotina</taxon>
        <taxon>Dothideomycetes</taxon>
        <taxon>Pleosporomycetidae</taxon>
        <taxon>Pleosporales</taxon>
        <taxon>Amniculicolaceae</taxon>
        <taxon>Amniculicola</taxon>
    </lineage>
</organism>
<dbReference type="OrthoDB" id="4851849at2759"/>
<dbReference type="AlphaFoldDB" id="A0A6A5X3A3"/>
<gene>
    <name evidence="1" type="ORF">P154DRAFT_379098</name>
</gene>
<protein>
    <submittedName>
        <fullName evidence="1">Uncharacterized protein</fullName>
    </submittedName>
</protein>
<evidence type="ECO:0000313" key="2">
    <source>
        <dbReference type="Proteomes" id="UP000799779"/>
    </source>
</evidence>
<dbReference type="EMBL" id="ML977557">
    <property type="protein sequence ID" value="KAF2007399.1"/>
    <property type="molecule type" value="Genomic_DNA"/>
</dbReference>
<feature type="non-terminal residue" evidence="1">
    <location>
        <position position="1"/>
    </location>
</feature>
<feature type="non-terminal residue" evidence="1">
    <location>
        <position position="56"/>
    </location>
</feature>
<accession>A0A6A5X3A3</accession>
<sequence length="56" mass="6567">KFLDCLVEFIVNKKGRTIVTYSTIRESKDSISIWIAYNKGFLEADRHVFTILEMLL</sequence>
<keyword evidence="2" id="KW-1185">Reference proteome</keyword>
<proteinExistence type="predicted"/>